<feature type="transmembrane region" description="Helical" evidence="2">
    <location>
        <begin position="143"/>
        <end position="165"/>
    </location>
</feature>
<organism evidence="4 5">
    <name type="scientific">Microbacterium terregens</name>
    <dbReference type="NCBI Taxonomy" id="69363"/>
    <lineage>
        <taxon>Bacteria</taxon>
        <taxon>Bacillati</taxon>
        <taxon>Actinomycetota</taxon>
        <taxon>Actinomycetes</taxon>
        <taxon>Micrococcales</taxon>
        <taxon>Microbacteriaceae</taxon>
        <taxon>Microbacterium</taxon>
    </lineage>
</organism>
<comment type="similarity">
    <text evidence="1">Belongs to the peptidase A24 family.</text>
</comment>
<name>A0ABV5T0M3_9MICO</name>
<feature type="transmembrane region" description="Helical" evidence="2">
    <location>
        <begin position="64"/>
        <end position="81"/>
    </location>
</feature>
<sequence length="171" mass="17582">MSGAELAPFVSGIAFAYLAGVSIVLVVIDLSSHRLPNRVVLPSYVVALLLFAAASALTADPGRLLRTVAGMVILFACYFAMRLASPGSLGGGDVKLAGLLGLYFGWIGWSAILIGTAAAFLIGGTQAIAMILMRRADRRTRIAFGPAMLAGAWVAIIAAALPTLLPTPPGS</sequence>
<dbReference type="EMBL" id="JBHMBE010000003">
    <property type="protein sequence ID" value="MFB9646158.1"/>
    <property type="molecule type" value="Genomic_DNA"/>
</dbReference>
<dbReference type="PANTHER" id="PTHR30487">
    <property type="entry name" value="TYPE 4 PREPILIN-LIKE PROTEINS LEADER PEPTIDE-PROCESSING ENZYME"/>
    <property type="match status" value="1"/>
</dbReference>
<evidence type="ECO:0000256" key="2">
    <source>
        <dbReference type="SAM" id="Phobius"/>
    </source>
</evidence>
<keyword evidence="5" id="KW-1185">Reference proteome</keyword>
<keyword evidence="2" id="KW-1133">Transmembrane helix</keyword>
<dbReference type="PANTHER" id="PTHR30487:SF0">
    <property type="entry name" value="PREPILIN LEADER PEPTIDASE_N-METHYLTRANSFERASE-RELATED"/>
    <property type="match status" value="1"/>
</dbReference>
<feature type="transmembrane region" description="Helical" evidence="2">
    <location>
        <begin position="7"/>
        <end position="28"/>
    </location>
</feature>
<evidence type="ECO:0000256" key="1">
    <source>
        <dbReference type="ARBA" id="ARBA00005801"/>
    </source>
</evidence>
<keyword evidence="2" id="KW-0812">Transmembrane</keyword>
<evidence type="ECO:0000313" key="4">
    <source>
        <dbReference type="EMBL" id="MFB9646158.1"/>
    </source>
</evidence>
<reference evidence="4 5" key="1">
    <citation type="submission" date="2024-09" db="EMBL/GenBank/DDBJ databases">
        <authorList>
            <person name="Sun Q."/>
            <person name="Mori K."/>
        </authorList>
    </citation>
    <scope>NUCLEOTIDE SEQUENCE [LARGE SCALE GENOMIC DNA]</scope>
    <source>
        <strain evidence="4 5">JCM 1342</strain>
    </source>
</reference>
<dbReference type="GO" id="GO:0004190">
    <property type="term" value="F:aspartic-type endopeptidase activity"/>
    <property type="evidence" value="ECO:0007669"/>
    <property type="project" value="UniProtKB-EC"/>
</dbReference>
<comment type="caution">
    <text evidence="4">The sequence shown here is derived from an EMBL/GenBank/DDBJ whole genome shotgun (WGS) entry which is preliminary data.</text>
</comment>
<gene>
    <name evidence="4" type="ORF">ACFFPJ_10155</name>
</gene>
<keyword evidence="2" id="KW-0472">Membrane</keyword>
<dbReference type="EC" id="3.4.23.43" evidence="4"/>
<dbReference type="InterPro" id="IPR000045">
    <property type="entry name" value="Prepilin_IV_endopep_pep"/>
</dbReference>
<evidence type="ECO:0000313" key="5">
    <source>
        <dbReference type="Proteomes" id="UP001589611"/>
    </source>
</evidence>
<dbReference type="Proteomes" id="UP001589611">
    <property type="component" value="Unassembled WGS sequence"/>
</dbReference>
<feature type="domain" description="Prepilin type IV endopeptidase peptidase" evidence="3">
    <location>
        <begin position="18"/>
        <end position="125"/>
    </location>
</feature>
<feature type="transmembrane region" description="Helical" evidence="2">
    <location>
        <begin position="40"/>
        <end position="57"/>
    </location>
</feature>
<protein>
    <submittedName>
        <fullName evidence="4">Prepilin peptidase</fullName>
        <ecNumber evidence="4">3.4.23.43</ecNumber>
    </submittedName>
</protein>
<dbReference type="InterPro" id="IPR050882">
    <property type="entry name" value="Prepilin_peptidase/N-MTase"/>
</dbReference>
<feature type="transmembrane region" description="Helical" evidence="2">
    <location>
        <begin position="101"/>
        <end position="122"/>
    </location>
</feature>
<accession>A0ABV5T0M3</accession>
<dbReference type="RefSeq" id="WP_344712881.1">
    <property type="nucleotide sequence ID" value="NZ_BAAAWH010000001.1"/>
</dbReference>
<proteinExistence type="inferred from homology"/>
<keyword evidence="4" id="KW-0378">Hydrolase</keyword>
<evidence type="ECO:0000259" key="3">
    <source>
        <dbReference type="Pfam" id="PF01478"/>
    </source>
</evidence>
<dbReference type="Pfam" id="PF01478">
    <property type="entry name" value="Peptidase_A24"/>
    <property type="match status" value="1"/>
</dbReference>
<dbReference type="Gene3D" id="1.20.120.1220">
    <property type="match status" value="1"/>
</dbReference>